<dbReference type="EMBL" id="QUAH01000009">
    <property type="protein sequence ID" value="RFT15451.1"/>
    <property type="molecule type" value="Genomic_DNA"/>
</dbReference>
<dbReference type="Pfam" id="PF02225">
    <property type="entry name" value="PA"/>
    <property type="match status" value="1"/>
</dbReference>
<dbReference type="PANTHER" id="PTHR12147:SF26">
    <property type="entry name" value="PEPTIDASE M28 DOMAIN-CONTAINING PROTEIN"/>
    <property type="match status" value="1"/>
</dbReference>
<dbReference type="Gene3D" id="3.40.630.10">
    <property type="entry name" value="Zn peptidases"/>
    <property type="match status" value="1"/>
</dbReference>
<sequence length="515" mass="57583">MKHHFRKAGAWLIVLMLALYLGQLASPAQTRMADDSQKLLRVFHTISSNTLIEYVRELTSDKYTGRLTGTEGYNLSAEWVISKLKEWGLEPAGDKGTYLQAFPNPYTLILDRGEVSMHLKVGKSDPKTQATVKKYYLYEDEYFPGGTSASGEVTAEVVYVGYGITAPELGYDDYRGVDVRGKIVLMENEVPYSPDKDPETFKKWRPYSFHQYKLQNAAAHGARGMLYYYGPICNPNNDYIEGFLYSHVGQTVVDDIFAGTGRTYQATVEKIRTALKSQSFATGKVFTIRNKTEHHPEGVGYNLLAKIKGTDPVLGEEVIIIGGHLDHLGLFPELMPGANDNASAVAVMLGLAEAISRCEIKPKRTILFAFFGAEEQGVKGSEYYLQNPVYPVEKTVGLINMDGVGSGERIFALAGKNFPWLYAPFEKANAVYLHREMGTNYWANLTRPRLDAARFMDRNIPSLSFSTSGLRLPYPTYHNTRDNLSLINPEMLEDMTRLMFLAVMELASAPAESLK</sequence>
<dbReference type="InterPro" id="IPR045175">
    <property type="entry name" value="M28_fam"/>
</dbReference>
<protein>
    <submittedName>
        <fullName evidence="3">Aminopeptidase Y (Arg, Lys, Leu preference)</fullName>
    </submittedName>
</protein>
<evidence type="ECO:0000313" key="3">
    <source>
        <dbReference type="EMBL" id="RFT15451.1"/>
    </source>
</evidence>
<dbReference type="SUPFAM" id="SSF53187">
    <property type="entry name" value="Zn-dependent exopeptidases"/>
    <property type="match status" value="1"/>
</dbReference>
<keyword evidence="3" id="KW-0645">Protease</keyword>
<dbReference type="Proteomes" id="UP000257323">
    <property type="component" value="Unassembled WGS sequence"/>
</dbReference>
<organism evidence="3 4">
    <name type="scientific">Candidatus Saccharicenans subterraneus</name>
    <dbReference type="NCBI Taxonomy" id="2508984"/>
    <lineage>
        <taxon>Bacteria</taxon>
        <taxon>Candidatus Aminicenantota</taxon>
        <taxon>Candidatus Aminicenantia</taxon>
        <taxon>Candidatus Aminicenantales</taxon>
        <taxon>Candidatus Saccharicenantaceae</taxon>
        <taxon>Candidatus Saccharicenans</taxon>
    </lineage>
</organism>
<dbReference type="InterPro" id="IPR046450">
    <property type="entry name" value="PA_dom_sf"/>
</dbReference>
<comment type="caution">
    <text evidence="3">The sequence shown here is derived from an EMBL/GenBank/DDBJ whole genome shotgun (WGS) entry which is preliminary data.</text>
</comment>
<dbReference type="Pfam" id="PF04389">
    <property type="entry name" value="Peptidase_M28"/>
    <property type="match status" value="1"/>
</dbReference>
<keyword evidence="3" id="KW-0031">Aminopeptidase</keyword>
<dbReference type="SUPFAM" id="SSF52025">
    <property type="entry name" value="PA domain"/>
    <property type="match status" value="1"/>
</dbReference>
<dbReference type="GO" id="GO:0008235">
    <property type="term" value="F:metalloexopeptidase activity"/>
    <property type="evidence" value="ECO:0007669"/>
    <property type="project" value="InterPro"/>
</dbReference>
<evidence type="ECO:0000313" key="4">
    <source>
        <dbReference type="Proteomes" id="UP000257323"/>
    </source>
</evidence>
<gene>
    <name evidence="3" type="ORF">OP8BY_0341</name>
</gene>
<name>A0A3E2BL60_9BACT</name>
<dbReference type="PANTHER" id="PTHR12147">
    <property type="entry name" value="METALLOPEPTIDASE M28 FAMILY MEMBER"/>
    <property type="match status" value="1"/>
</dbReference>
<proteinExistence type="predicted"/>
<reference evidence="3 4" key="1">
    <citation type="submission" date="2018-08" db="EMBL/GenBank/DDBJ databases">
        <title>Genome analysis of the thermophilic bacterium of the candidate phylum Aminicenantes from deep subsurface aquifer revealed its physiology and ecological role.</title>
        <authorList>
            <person name="Kadnikov V.V."/>
            <person name="Mardanov A.V."/>
            <person name="Beletsky A.V."/>
            <person name="Karnachuk O.V."/>
            <person name="Ravin N.V."/>
        </authorList>
    </citation>
    <scope>NUCLEOTIDE SEQUENCE [LARGE SCALE GENOMIC DNA]</scope>
    <source>
        <strain evidence="3">BY38</strain>
    </source>
</reference>
<dbReference type="InterPro" id="IPR003137">
    <property type="entry name" value="PA_domain"/>
</dbReference>
<evidence type="ECO:0000259" key="2">
    <source>
        <dbReference type="Pfam" id="PF04389"/>
    </source>
</evidence>
<dbReference type="AlphaFoldDB" id="A0A3E2BL60"/>
<dbReference type="GO" id="GO:0004177">
    <property type="term" value="F:aminopeptidase activity"/>
    <property type="evidence" value="ECO:0007669"/>
    <property type="project" value="UniProtKB-KW"/>
</dbReference>
<accession>A0A3E2BL60</accession>
<evidence type="ECO:0000259" key="1">
    <source>
        <dbReference type="Pfam" id="PF02225"/>
    </source>
</evidence>
<keyword evidence="3" id="KW-0378">Hydrolase</keyword>
<dbReference type="GO" id="GO:0006508">
    <property type="term" value="P:proteolysis"/>
    <property type="evidence" value="ECO:0007669"/>
    <property type="project" value="InterPro"/>
</dbReference>
<dbReference type="Gene3D" id="3.50.30.30">
    <property type="match status" value="1"/>
</dbReference>
<dbReference type="InterPro" id="IPR007484">
    <property type="entry name" value="Peptidase_M28"/>
</dbReference>
<feature type="domain" description="PA" evidence="1">
    <location>
        <begin position="153"/>
        <end position="228"/>
    </location>
</feature>
<feature type="domain" description="Peptidase M28" evidence="2">
    <location>
        <begin position="302"/>
        <end position="500"/>
    </location>
</feature>